<feature type="compositionally biased region" description="Basic residues" evidence="1">
    <location>
        <begin position="198"/>
        <end position="216"/>
    </location>
</feature>
<dbReference type="AlphaFoldDB" id="A0A6J4HQB3"/>
<dbReference type="EMBL" id="CADCTH010000127">
    <property type="protein sequence ID" value="CAA9228924.1"/>
    <property type="molecule type" value="Genomic_DNA"/>
</dbReference>
<sequence>VPDHHQRRDHPVVEQRRGRVLDPDHRVRAGHRGAGVQRREAHRLPGRCREPVGDLAVPHRGGLHRHRVRRPRLRDRAQPRGPQRGRARHGGGHDDRDDRDRARRRRADRAEPGGRAQELPRPVRGRAGGDVRPGAHGGADGARRRRAARAVRGVRRVGGVPRVLRTAPGVAQRRTLRAAREGRRRGRRRHGHGDARARGRRRGRGRERPGRRRHDGHRGSPGLRPAGRPARRPGLPQGPAALAGGQHRPGPAGPRRARRRRRRRRGGHRGDHRRVRHRGHRLRCHDRDPGPLPRGHLPHRRARAPGCAGDRHRERRRQRRLLGHRQARDHPARRRGHHRRRRRPVVAHAGAAGDDGARRALPGHGPSAPLARRRAPRPLHRLLRHQPRGLRRGPDRRL</sequence>
<feature type="compositionally biased region" description="Basic residues" evidence="1">
    <location>
        <begin position="313"/>
        <end position="345"/>
    </location>
</feature>
<reference evidence="2" key="1">
    <citation type="submission" date="2020-02" db="EMBL/GenBank/DDBJ databases">
        <authorList>
            <person name="Meier V. D."/>
        </authorList>
    </citation>
    <scope>NUCLEOTIDE SEQUENCE</scope>
    <source>
        <strain evidence="2">AVDCRST_MAG54</strain>
    </source>
</reference>
<feature type="compositionally biased region" description="Basic residues" evidence="1">
    <location>
        <begin position="174"/>
        <end position="191"/>
    </location>
</feature>
<feature type="compositionally biased region" description="Basic and acidic residues" evidence="1">
    <location>
        <begin position="37"/>
        <end position="52"/>
    </location>
</feature>
<feature type="region of interest" description="Disordered" evidence="1">
    <location>
        <begin position="1"/>
        <end position="398"/>
    </location>
</feature>
<proteinExistence type="predicted"/>
<accession>A0A6J4HQB3</accession>
<feature type="compositionally biased region" description="Basic and acidic residues" evidence="1">
    <location>
        <begin position="1"/>
        <end position="27"/>
    </location>
</feature>
<name>A0A6J4HQB3_9PSEU</name>
<feature type="compositionally biased region" description="Basic residues" evidence="1">
    <location>
        <begin position="61"/>
        <end position="73"/>
    </location>
</feature>
<feature type="compositionally biased region" description="Basic residues" evidence="1">
    <location>
        <begin position="255"/>
        <end position="284"/>
    </location>
</feature>
<evidence type="ECO:0000313" key="2">
    <source>
        <dbReference type="EMBL" id="CAA9228924.1"/>
    </source>
</evidence>
<feature type="compositionally biased region" description="Basic and acidic residues" evidence="1">
    <location>
        <begin position="91"/>
        <end position="101"/>
    </location>
</feature>
<feature type="compositionally biased region" description="Basic residues" evidence="1">
    <location>
        <begin position="371"/>
        <end position="391"/>
    </location>
</feature>
<feature type="compositionally biased region" description="Low complexity" evidence="1">
    <location>
        <begin position="221"/>
        <end position="254"/>
    </location>
</feature>
<feature type="compositionally biased region" description="Basic residues" evidence="1">
    <location>
        <begin position="143"/>
        <end position="155"/>
    </location>
</feature>
<organism evidence="2">
    <name type="scientific">uncultured Actinomycetospora sp</name>
    <dbReference type="NCBI Taxonomy" id="1135996"/>
    <lineage>
        <taxon>Bacteria</taxon>
        <taxon>Bacillati</taxon>
        <taxon>Actinomycetota</taxon>
        <taxon>Actinomycetes</taxon>
        <taxon>Pseudonocardiales</taxon>
        <taxon>Pseudonocardiaceae</taxon>
        <taxon>Actinomycetospora</taxon>
        <taxon>environmental samples</taxon>
    </lineage>
</organism>
<feature type="non-terminal residue" evidence="2">
    <location>
        <position position="398"/>
    </location>
</feature>
<evidence type="ECO:0000256" key="1">
    <source>
        <dbReference type="SAM" id="MobiDB-lite"/>
    </source>
</evidence>
<feature type="non-terminal residue" evidence="2">
    <location>
        <position position="1"/>
    </location>
</feature>
<gene>
    <name evidence="2" type="ORF">AVDCRST_MAG54-928</name>
</gene>
<protein>
    <submittedName>
        <fullName evidence="2">Sodium/calcium exchanger protein</fullName>
    </submittedName>
</protein>